<gene>
    <name evidence="1" type="ORF">A374_02714</name>
</gene>
<name>I8UJS7_9BACL</name>
<protein>
    <recommendedName>
        <fullName evidence="3">M20/M25/M40 family metallo-hydrolase</fullName>
    </recommendedName>
</protein>
<dbReference type="InterPro" id="IPR050072">
    <property type="entry name" value="Peptidase_M20A"/>
</dbReference>
<evidence type="ECO:0000313" key="1">
    <source>
        <dbReference type="EMBL" id="EIT87130.1"/>
    </source>
</evidence>
<dbReference type="PATRIC" id="fig|1196324.3.peg.549"/>
<dbReference type="Pfam" id="PF01546">
    <property type="entry name" value="Peptidase_M20"/>
    <property type="match status" value="1"/>
</dbReference>
<dbReference type="eggNOG" id="COG4187">
    <property type="taxonomic scope" value="Bacteria"/>
</dbReference>
<evidence type="ECO:0000313" key="2">
    <source>
        <dbReference type="Proteomes" id="UP000004080"/>
    </source>
</evidence>
<dbReference type="GO" id="GO:0016787">
    <property type="term" value="F:hydrolase activity"/>
    <property type="evidence" value="ECO:0007669"/>
    <property type="project" value="InterPro"/>
</dbReference>
<dbReference type="AlphaFoldDB" id="I8UJS7"/>
<dbReference type="OrthoDB" id="9815360at2"/>
<dbReference type="Proteomes" id="UP000004080">
    <property type="component" value="Unassembled WGS sequence"/>
</dbReference>
<dbReference type="InterPro" id="IPR002933">
    <property type="entry name" value="Peptidase_M20"/>
</dbReference>
<comment type="caution">
    <text evidence="1">The sequence shown here is derived from an EMBL/GenBank/DDBJ whole genome shotgun (WGS) entry which is preliminary data.</text>
</comment>
<dbReference type="EMBL" id="AKKV01000019">
    <property type="protein sequence ID" value="EIT87130.1"/>
    <property type="molecule type" value="Genomic_DNA"/>
</dbReference>
<proteinExistence type="predicted"/>
<dbReference type="Gene3D" id="3.40.630.10">
    <property type="entry name" value="Zn peptidases"/>
    <property type="match status" value="1"/>
</dbReference>
<dbReference type="RefSeq" id="WP_007200642.1">
    <property type="nucleotide sequence ID" value="NZ_AKKV01000019.1"/>
</dbReference>
<reference evidence="1 2" key="1">
    <citation type="journal article" date="2012" name="J. Bacteriol.">
        <title>Genome of Bacillus macauensis ZFHKF-1, a Long-Chain-Forming Bacterium.</title>
        <authorList>
            <person name="Cai L."/>
            <person name="Zhang T."/>
        </authorList>
    </citation>
    <scope>NUCLEOTIDE SEQUENCE [LARGE SCALE GENOMIC DNA]</scope>
    <source>
        <strain evidence="1 2">ZFHKF-1</strain>
    </source>
</reference>
<accession>I8UJS7</accession>
<sequence>MERWQHKEGLTGLLKQLVQIPSITNYSAEITLAEFLYDNVQDLPYFQQHKEHASLHDTGDGRKIFTALVQQDPSKETIVLLSHFDVVGVDDFGELQHLAFSPDELTHHFYNSEAIPSPIKEELNEEWLFGRGIMDMKAGVALHLSMIEKACSGNFPGNILMLSVPDEEVNSKGMIAAVGVLNMLQERHQLRYKACLNGEPAFTRYPGDPHHYMYTGSVGKVLPGFLCYGQETHVGEPFLGLNGNLMASMLTTAMELNVSFCEQFDDEVIPPPTNLLQKDLKDHYSVQIPHAAATLFNLLLLERPLHEVTQQLLQIAEQTASDLEQLYRQRARAYQALQPCSIPDFTISVYTVHELYEHALTLYSKEFLAQRQEQLQQRYHSSDDRELTIQIVYDLASLCKQQAPMIVLFYAPPFYPAICSSHDQLITKTTAAVRDYAKNQLALSLQTQHYFAGLSDLSYVGLQYELEELTPLLTNMPLFTTRYQLPLEEMKQLTMPVMNVGPLGRDAHKWTERLNVSSFMKTHALIAYTIETLLKG</sequence>
<keyword evidence="2" id="KW-1185">Reference proteome</keyword>
<dbReference type="InterPro" id="IPR012166">
    <property type="entry name" value="Uncharacterised_RocB"/>
</dbReference>
<dbReference type="SUPFAM" id="SSF53187">
    <property type="entry name" value="Zn-dependent exopeptidases"/>
    <property type="match status" value="1"/>
</dbReference>
<dbReference type="PANTHER" id="PTHR43808">
    <property type="entry name" value="ACETYLORNITHINE DEACETYLASE"/>
    <property type="match status" value="1"/>
</dbReference>
<dbReference type="STRING" id="1196324.A374_02714"/>
<dbReference type="PANTHER" id="PTHR43808:SF27">
    <property type="entry name" value="PROTEIN ROCB"/>
    <property type="match status" value="1"/>
</dbReference>
<dbReference type="PIRSF" id="PIRSF010386">
    <property type="entry name" value="RocB"/>
    <property type="match status" value="1"/>
</dbReference>
<organism evidence="1 2">
    <name type="scientific">Fictibacillus macauensis ZFHKF-1</name>
    <dbReference type="NCBI Taxonomy" id="1196324"/>
    <lineage>
        <taxon>Bacteria</taxon>
        <taxon>Bacillati</taxon>
        <taxon>Bacillota</taxon>
        <taxon>Bacilli</taxon>
        <taxon>Bacillales</taxon>
        <taxon>Fictibacillaceae</taxon>
        <taxon>Fictibacillus</taxon>
    </lineage>
</organism>
<evidence type="ECO:0008006" key="3">
    <source>
        <dbReference type="Google" id="ProtNLM"/>
    </source>
</evidence>